<protein>
    <recommendedName>
        <fullName evidence="3 6">Ornithine carbamoyltransferase</fullName>
        <shortName evidence="6">OTCase</shortName>
        <ecNumber evidence="3 6">2.1.3.3</ecNumber>
    </recommendedName>
</protein>
<dbReference type="SUPFAM" id="SSF53671">
    <property type="entry name" value="Aspartate/ornithine carbamoyltransferase"/>
    <property type="match status" value="1"/>
</dbReference>
<feature type="binding site" evidence="6">
    <location>
        <position position="160"/>
    </location>
    <ligand>
        <name>L-ornithine</name>
        <dbReference type="ChEBI" id="CHEBI:46911"/>
    </ligand>
</feature>
<dbReference type="InterPro" id="IPR036901">
    <property type="entry name" value="Asp/Orn_carbamoylTrfase_sf"/>
</dbReference>
<dbReference type="Pfam" id="PF02729">
    <property type="entry name" value="OTCace_N"/>
    <property type="match status" value="1"/>
</dbReference>
<reference evidence="9 10" key="1">
    <citation type="submission" date="2015-11" db="EMBL/GenBank/DDBJ databases">
        <authorList>
            <person name="Lin W."/>
        </authorList>
    </citation>
    <scope>NUCLEOTIDE SEQUENCE [LARGE SCALE GENOMIC DNA]</scope>
    <source>
        <strain evidence="9 10">HCH-1</strain>
    </source>
</reference>
<comment type="pathway">
    <text evidence="1">Amino-acid biosynthesis; L-arginine biosynthesis; L-arginine from L-ornithine and carbamoyl phosphate: step 1/3.</text>
</comment>
<dbReference type="PROSITE" id="PS00097">
    <property type="entry name" value="CARBAMOYLTRANSFERASE"/>
    <property type="match status" value="1"/>
</dbReference>
<feature type="binding site" evidence="6">
    <location>
        <position position="216"/>
    </location>
    <ligand>
        <name>L-ornithine</name>
        <dbReference type="ChEBI" id="CHEBI:46911"/>
    </ligand>
</feature>
<evidence type="ECO:0000313" key="10">
    <source>
        <dbReference type="Proteomes" id="UP000060487"/>
    </source>
</evidence>
<feature type="binding site" evidence="6">
    <location>
        <position position="78"/>
    </location>
    <ligand>
        <name>carbamoyl phosphate</name>
        <dbReference type="ChEBI" id="CHEBI:58228"/>
    </ligand>
</feature>
<name>A0ABR5SI40_9BACT</name>
<dbReference type="PRINTS" id="PR00100">
    <property type="entry name" value="AOTCASE"/>
</dbReference>
<feature type="binding site" evidence="6">
    <location>
        <begin position="129"/>
        <end position="132"/>
    </location>
    <ligand>
        <name>carbamoyl phosphate</name>
        <dbReference type="ChEBI" id="CHEBI:58228"/>
    </ligand>
</feature>
<feature type="binding site" evidence="6">
    <location>
        <position position="284"/>
    </location>
    <ligand>
        <name>carbamoyl phosphate</name>
        <dbReference type="ChEBI" id="CHEBI:58228"/>
    </ligand>
</feature>
<feature type="binding site" evidence="6">
    <location>
        <begin position="51"/>
        <end position="54"/>
    </location>
    <ligand>
        <name>carbamoyl phosphate</name>
        <dbReference type="ChEBI" id="CHEBI:58228"/>
    </ligand>
</feature>
<dbReference type="NCBIfam" id="NF001986">
    <property type="entry name" value="PRK00779.1"/>
    <property type="match status" value="1"/>
</dbReference>
<evidence type="ECO:0000256" key="3">
    <source>
        <dbReference type="ARBA" id="ARBA00013007"/>
    </source>
</evidence>
<feature type="binding site" evidence="6">
    <location>
        <begin position="220"/>
        <end position="221"/>
    </location>
    <ligand>
        <name>L-ornithine</name>
        <dbReference type="ChEBI" id="CHEBI:46911"/>
    </ligand>
</feature>
<comment type="similarity">
    <text evidence="2 6">Belongs to the aspartate/ornithine carbamoyltransferase superfamily. OTCase family.</text>
</comment>
<feature type="domain" description="Aspartate/ornithine carbamoyltransferase Asp/Orn-binding" evidence="7">
    <location>
        <begin position="148"/>
        <end position="294"/>
    </location>
</feature>
<feature type="binding site" evidence="6">
    <location>
        <begin position="256"/>
        <end position="257"/>
    </location>
    <ligand>
        <name>carbamoyl phosphate</name>
        <dbReference type="ChEBI" id="CHEBI:58228"/>
    </ligand>
</feature>
<organism evidence="9 10">
    <name type="scientific">Candidatus Magnetominusculus xianensis</name>
    <dbReference type="NCBI Taxonomy" id="1748249"/>
    <lineage>
        <taxon>Bacteria</taxon>
        <taxon>Pseudomonadati</taxon>
        <taxon>Nitrospirota</taxon>
        <taxon>Nitrospiria</taxon>
        <taxon>Nitrospirales</taxon>
        <taxon>Nitrospiraceae</taxon>
        <taxon>Candidatus Magnetominusculus</taxon>
    </lineage>
</organism>
<dbReference type="Gene3D" id="3.40.50.1370">
    <property type="entry name" value="Aspartate/ornithine carbamoyltransferase"/>
    <property type="match status" value="2"/>
</dbReference>
<evidence type="ECO:0000256" key="1">
    <source>
        <dbReference type="ARBA" id="ARBA00004975"/>
    </source>
</evidence>
<dbReference type="HAMAP" id="MF_01109">
    <property type="entry name" value="OTCase"/>
    <property type="match status" value="1"/>
</dbReference>
<dbReference type="PANTHER" id="PTHR45753:SF3">
    <property type="entry name" value="ORNITHINE TRANSCARBAMYLASE, MITOCHONDRIAL"/>
    <property type="match status" value="1"/>
</dbReference>
<dbReference type="InterPro" id="IPR006131">
    <property type="entry name" value="Asp_carbamoyltransf_Asp/Orn-bd"/>
</dbReference>
<sequence length="297" mass="32621">MKKRDFLTIRDFTASEITALLDRATEFKSGKAAGKKPLLGRSIGMLFYKTSTRTRVSFEVGIYQLGGQPLYLTQGESQLSRGEPIADTARVFSRYLNGIVIRTFEHKIAAEFAAYSSVPVINGLTDTHHPCQILADLMTIKEKKGRLKGIKIAYIGDGNNVANSLIEGAAQMDMELNIASPEGYAPAPDILDTQARINVVQDPKDAATGADVLYTDVWISMGDKDDIADKQQKFAGYQINDNLLSYAKPDCIVLHCLPAHRGQEITASVIEGPQSAVFDQAENRLHTQKAVLEMLIE</sequence>
<keyword evidence="6" id="KW-0963">Cytoplasm</keyword>
<keyword evidence="10" id="KW-1185">Reference proteome</keyword>
<dbReference type="Proteomes" id="UP000060487">
    <property type="component" value="Unassembled WGS sequence"/>
</dbReference>
<comment type="subcellular location">
    <subcellularLocation>
        <location evidence="6">Cytoplasm</location>
    </subcellularLocation>
</comment>
<dbReference type="PRINTS" id="PR00102">
    <property type="entry name" value="OTCASE"/>
</dbReference>
<dbReference type="EMBL" id="LNQR01000035">
    <property type="protein sequence ID" value="KWT90509.1"/>
    <property type="molecule type" value="Genomic_DNA"/>
</dbReference>
<comment type="caution">
    <text evidence="9">The sequence shown here is derived from an EMBL/GenBank/DDBJ whole genome shotgun (WGS) entry which is preliminary data.</text>
</comment>
<dbReference type="Pfam" id="PF00185">
    <property type="entry name" value="OTCace"/>
    <property type="match status" value="1"/>
</dbReference>
<gene>
    <name evidence="9" type="ORF">ASN18_1102</name>
</gene>
<dbReference type="InterPro" id="IPR024904">
    <property type="entry name" value="OTCase_ArgI"/>
</dbReference>
<dbReference type="PANTHER" id="PTHR45753">
    <property type="entry name" value="ORNITHINE CARBAMOYLTRANSFERASE, MITOCHONDRIAL"/>
    <property type="match status" value="1"/>
</dbReference>
<dbReference type="NCBIfam" id="TIGR00658">
    <property type="entry name" value="orni_carb_tr"/>
    <property type="match status" value="1"/>
</dbReference>
<dbReference type="EC" id="2.1.3.3" evidence="3 6"/>
<dbReference type="InterPro" id="IPR002292">
    <property type="entry name" value="Orn/put_carbamltrans"/>
</dbReference>
<evidence type="ECO:0000256" key="6">
    <source>
        <dbReference type="HAMAP-Rule" id="MF_01109"/>
    </source>
</evidence>
<evidence type="ECO:0000256" key="5">
    <source>
        <dbReference type="ARBA" id="ARBA00048772"/>
    </source>
</evidence>
<evidence type="ECO:0000259" key="7">
    <source>
        <dbReference type="Pfam" id="PF00185"/>
    </source>
</evidence>
<dbReference type="RefSeq" id="WP_085051749.1">
    <property type="nucleotide sequence ID" value="NZ_LNQR01000035.1"/>
</dbReference>
<proteinExistence type="inferred from homology"/>
<feature type="domain" description="Aspartate/ornithine carbamoyltransferase carbamoyl-P binding" evidence="8">
    <location>
        <begin position="4"/>
        <end position="142"/>
    </location>
</feature>
<evidence type="ECO:0000256" key="4">
    <source>
        <dbReference type="ARBA" id="ARBA00022679"/>
    </source>
</evidence>
<evidence type="ECO:0000256" key="2">
    <source>
        <dbReference type="ARBA" id="ARBA00007805"/>
    </source>
</evidence>
<evidence type="ECO:0000259" key="8">
    <source>
        <dbReference type="Pfam" id="PF02729"/>
    </source>
</evidence>
<comment type="catalytic activity">
    <reaction evidence="5 6">
        <text>carbamoyl phosphate + L-ornithine = L-citrulline + phosphate + H(+)</text>
        <dbReference type="Rhea" id="RHEA:19513"/>
        <dbReference type="ChEBI" id="CHEBI:15378"/>
        <dbReference type="ChEBI" id="CHEBI:43474"/>
        <dbReference type="ChEBI" id="CHEBI:46911"/>
        <dbReference type="ChEBI" id="CHEBI:57743"/>
        <dbReference type="ChEBI" id="CHEBI:58228"/>
        <dbReference type="EC" id="2.1.3.3"/>
    </reaction>
</comment>
<accession>A0ABR5SI40</accession>
<dbReference type="InterPro" id="IPR006132">
    <property type="entry name" value="Asp/Orn_carbamoyltranf_P-bd"/>
</dbReference>
<feature type="binding site" evidence="6">
    <location>
        <position position="102"/>
    </location>
    <ligand>
        <name>carbamoyl phosphate</name>
        <dbReference type="ChEBI" id="CHEBI:58228"/>
    </ligand>
</feature>
<evidence type="ECO:0000313" key="9">
    <source>
        <dbReference type="EMBL" id="KWT90509.1"/>
    </source>
</evidence>
<keyword evidence="4 6" id="KW-0808">Transferase</keyword>
<dbReference type="InterPro" id="IPR006130">
    <property type="entry name" value="Asp/Orn_carbamoylTrfase"/>
</dbReference>
<dbReference type="GO" id="GO:0004585">
    <property type="term" value="F:ornithine carbamoyltransferase activity"/>
    <property type="evidence" value="ECO:0007669"/>
    <property type="project" value="UniProtKB-EC"/>
</dbReference>